<name>A0A1I0EF01_9BACI</name>
<evidence type="ECO:0000256" key="1">
    <source>
        <dbReference type="SAM" id="Coils"/>
    </source>
</evidence>
<protein>
    <submittedName>
        <fullName evidence="2">Uncharacterized protein</fullName>
    </submittedName>
</protein>
<gene>
    <name evidence="2" type="ORF">SAMN05216389_11147</name>
</gene>
<organism evidence="2 3">
    <name type="scientific">Oceanobacillus limi</name>
    <dbReference type="NCBI Taxonomy" id="930131"/>
    <lineage>
        <taxon>Bacteria</taxon>
        <taxon>Bacillati</taxon>
        <taxon>Bacillota</taxon>
        <taxon>Bacilli</taxon>
        <taxon>Bacillales</taxon>
        <taxon>Bacillaceae</taxon>
        <taxon>Oceanobacillus</taxon>
    </lineage>
</organism>
<evidence type="ECO:0000313" key="2">
    <source>
        <dbReference type="EMBL" id="SET43033.1"/>
    </source>
</evidence>
<dbReference type="EMBL" id="FOHE01000011">
    <property type="protein sequence ID" value="SET43033.1"/>
    <property type="molecule type" value="Genomic_DNA"/>
</dbReference>
<dbReference type="STRING" id="930131.SAMN05216389_11147"/>
<sequence length="42" mass="5176">MSDRYEYMSNAELIEVIRKLEREIARLERERRKWAVSTSFGR</sequence>
<dbReference type="AlphaFoldDB" id="A0A1I0EF01"/>
<accession>A0A1I0EF01</accession>
<reference evidence="2 3" key="1">
    <citation type="submission" date="2016-10" db="EMBL/GenBank/DDBJ databases">
        <authorList>
            <person name="de Groot N.N."/>
        </authorList>
    </citation>
    <scope>NUCLEOTIDE SEQUENCE [LARGE SCALE GENOMIC DNA]</scope>
    <source>
        <strain evidence="2 3">IBRC-M 10780</strain>
    </source>
</reference>
<evidence type="ECO:0000313" key="3">
    <source>
        <dbReference type="Proteomes" id="UP000198618"/>
    </source>
</evidence>
<keyword evidence="1" id="KW-0175">Coiled coil</keyword>
<keyword evidence="3" id="KW-1185">Reference proteome</keyword>
<proteinExistence type="predicted"/>
<feature type="coiled-coil region" evidence="1">
    <location>
        <begin position="10"/>
        <end position="37"/>
    </location>
</feature>
<dbReference type="Proteomes" id="UP000198618">
    <property type="component" value="Unassembled WGS sequence"/>
</dbReference>
<dbReference type="RefSeq" id="WP_280139678.1">
    <property type="nucleotide sequence ID" value="NZ_FOHE01000011.1"/>
</dbReference>